<dbReference type="EMBL" id="BAFE01000063">
    <property type="protein sequence ID" value="GAB48931.1"/>
    <property type="molecule type" value="Genomic_DNA"/>
</dbReference>
<proteinExistence type="predicted"/>
<organism evidence="2 3">
    <name type="scientific">Mobilicoccus pelagius NBRC 104925</name>
    <dbReference type="NCBI Taxonomy" id="1089455"/>
    <lineage>
        <taxon>Bacteria</taxon>
        <taxon>Bacillati</taxon>
        <taxon>Actinomycetota</taxon>
        <taxon>Actinomycetes</taxon>
        <taxon>Micrococcales</taxon>
        <taxon>Dermatophilaceae</taxon>
        <taxon>Mobilicoccus</taxon>
    </lineage>
</organism>
<sequence>MDLSYRIINVFAAADVPFSGNALCAFPEAGNIDDELMQQLAQQVNLETVFVRETSDDGAQMRVFSPGGEGRFAGSASLGAAHVVNQILGNPRKELRLAAKTVDDVVVSPVGKDNWSIKATHAEVRHLQSTPQILASLVGLRLESIQGEVMVVDSGRSGIVLPVKTVEDVRKAHLDARMLHSYAMLLNTEPQVYVWADAGEDQIESRMFYGPQGGVVEVAATGSGAANLGHWMAENGRFGHRRIHQGAAVGRPSYLDLVVEENGDVFVGGHVHEIASGTFTV</sequence>
<dbReference type="Pfam" id="PF02567">
    <property type="entry name" value="PhzC-PhzF"/>
    <property type="match status" value="1"/>
</dbReference>
<evidence type="ECO:0000313" key="3">
    <source>
        <dbReference type="Proteomes" id="UP000004367"/>
    </source>
</evidence>
<dbReference type="GO" id="GO:0016853">
    <property type="term" value="F:isomerase activity"/>
    <property type="evidence" value="ECO:0007669"/>
    <property type="project" value="TreeGrafter"/>
</dbReference>
<keyword evidence="3" id="KW-1185">Reference proteome</keyword>
<dbReference type="Gene3D" id="3.10.310.10">
    <property type="entry name" value="Diaminopimelate Epimerase, Chain A, domain 1"/>
    <property type="match status" value="2"/>
</dbReference>
<dbReference type="eggNOG" id="COG0384">
    <property type="taxonomic scope" value="Bacteria"/>
</dbReference>
<comment type="caution">
    <text evidence="2">The sequence shown here is derived from an EMBL/GenBank/DDBJ whole genome shotgun (WGS) entry which is preliminary data.</text>
</comment>
<dbReference type="PANTHER" id="PTHR13774">
    <property type="entry name" value="PHENAZINE BIOSYNTHESIS PROTEIN"/>
    <property type="match status" value="1"/>
</dbReference>
<dbReference type="SUPFAM" id="SSF54506">
    <property type="entry name" value="Diaminopimelate epimerase-like"/>
    <property type="match status" value="1"/>
</dbReference>
<dbReference type="OrthoDB" id="9788221at2"/>
<dbReference type="InterPro" id="IPR003719">
    <property type="entry name" value="Phenazine_PhzF-like"/>
</dbReference>
<reference evidence="2 3" key="1">
    <citation type="submission" date="2012-02" db="EMBL/GenBank/DDBJ databases">
        <title>Whole genome shotgun sequence of Mobilicoccus pelagius NBRC 104925.</title>
        <authorList>
            <person name="Yoshida Y."/>
            <person name="Hosoyama A."/>
            <person name="Tsuchikane K."/>
            <person name="Katsumata H."/>
            <person name="Yamazaki S."/>
            <person name="Fujita N."/>
        </authorList>
    </citation>
    <scope>NUCLEOTIDE SEQUENCE [LARGE SCALE GENOMIC DNA]</scope>
    <source>
        <strain evidence="2 3">NBRC 104925</strain>
    </source>
</reference>
<dbReference type="RefSeq" id="WP_009482829.1">
    <property type="nucleotide sequence ID" value="NZ_BAFE01000063.1"/>
</dbReference>
<dbReference type="STRING" id="1089455.MOPEL_085_00170"/>
<gene>
    <name evidence="2" type="ORF">MOPEL_085_00170</name>
</gene>
<dbReference type="NCBIfam" id="TIGR00654">
    <property type="entry name" value="PhzF_family"/>
    <property type="match status" value="1"/>
</dbReference>
<dbReference type="PIRSF" id="PIRSF016184">
    <property type="entry name" value="PhzC_PhzF"/>
    <property type="match status" value="1"/>
</dbReference>
<dbReference type="PANTHER" id="PTHR13774:SF32">
    <property type="entry name" value="ANTISENSE-ENHANCING SEQUENCE 1"/>
    <property type="match status" value="1"/>
</dbReference>
<dbReference type="Proteomes" id="UP000004367">
    <property type="component" value="Unassembled WGS sequence"/>
</dbReference>
<evidence type="ECO:0000313" key="2">
    <source>
        <dbReference type="EMBL" id="GAB48931.1"/>
    </source>
</evidence>
<evidence type="ECO:0000256" key="1">
    <source>
        <dbReference type="PIRSR" id="PIRSR016184-1"/>
    </source>
</evidence>
<dbReference type="GO" id="GO:0005737">
    <property type="term" value="C:cytoplasm"/>
    <property type="evidence" value="ECO:0007669"/>
    <property type="project" value="TreeGrafter"/>
</dbReference>
<accession>H5UT73</accession>
<feature type="active site" evidence="1">
    <location>
        <position position="47"/>
    </location>
</feature>
<dbReference type="AlphaFoldDB" id="H5UT73"/>
<protein>
    <submittedName>
        <fullName evidence="2">Phenazine biosynthesis PhzC/PhzF family protein</fullName>
    </submittedName>
</protein>
<name>H5UT73_9MICO</name>